<feature type="domain" description="Ketopantoate reductase C-terminal" evidence="5">
    <location>
        <begin position="263"/>
        <end position="353"/>
    </location>
</feature>
<feature type="domain" description="Ketopantoate reductase C-terminal" evidence="5">
    <location>
        <begin position="394"/>
        <end position="434"/>
    </location>
</feature>
<sequence length="454" mass="50560">MRIHCVGPGSIGSLVCFHLQRVTPVTFLLRTRQPQHRKNPTTLSIQLEQSDHQLGITGGITYQFLGRQQQEPIDSLLVTTKAHQVTNSIRPIRHRLSRNSTLVLLHNGLGVLEELVEELFPDPLDRPSFVLATTSHGVHKVASSPQRLLDDDHNHQGDEHEACHGRFCHSGVGDLRFGVLPNLTVSDALRRLSARHYPKTESEPLTEHNPILNPASKLSPNLDDHLPYLSPATHSLHRTVASLLNPRVCSQLNTRWLPLGELQTSALIKLAVNASVNPISALLETRNSSLRGQASFNSISRQVCQEASAVFAAQLGKPIGPHHPLSAHQLHGVVETILTATASNISSMCADMRSIWARRIPFRRKLSKLNRRDLILANKRSTSLSDQSQIGRESTERSDRTEVDYINGYICKLGKRYGIDTRLNEALCNLVKLKVDSIELGEVLPRLRRINAKM</sequence>
<evidence type="ECO:0000313" key="6">
    <source>
        <dbReference type="EMBL" id="CAH7685232.1"/>
    </source>
</evidence>
<keyword evidence="2" id="KW-0521">NADP</keyword>
<gene>
    <name evidence="6" type="ORF">PPACK8108_LOCUS19719</name>
</gene>
<dbReference type="GO" id="GO:0008677">
    <property type="term" value="F:2-dehydropantoate 2-reductase activity"/>
    <property type="evidence" value="ECO:0007669"/>
    <property type="project" value="TreeGrafter"/>
</dbReference>
<dbReference type="InterPro" id="IPR050838">
    <property type="entry name" value="Ketopantoate_reductase"/>
</dbReference>
<reference evidence="6" key="1">
    <citation type="submission" date="2022-06" db="EMBL/GenBank/DDBJ databases">
        <authorList>
            <consortium name="SYNGENTA / RWTH Aachen University"/>
        </authorList>
    </citation>
    <scope>NUCLEOTIDE SEQUENCE</scope>
</reference>
<keyword evidence="7" id="KW-1185">Reference proteome</keyword>
<dbReference type="InterPro" id="IPR013332">
    <property type="entry name" value="KPR_N"/>
</dbReference>
<keyword evidence="3" id="KW-0560">Oxidoreductase</keyword>
<evidence type="ECO:0000259" key="4">
    <source>
        <dbReference type="Pfam" id="PF02558"/>
    </source>
</evidence>
<evidence type="ECO:0000313" key="7">
    <source>
        <dbReference type="Proteomes" id="UP001153365"/>
    </source>
</evidence>
<dbReference type="Pfam" id="PF08546">
    <property type="entry name" value="ApbA_C"/>
    <property type="match status" value="2"/>
</dbReference>
<dbReference type="PANTHER" id="PTHR43765">
    <property type="entry name" value="2-DEHYDROPANTOATE 2-REDUCTASE-RELATED"/>
    <property type="match status" value="1"/>
</dbReference>
<evidence type="ECO:0000256" key="3">
    <source>
        <dbReference type="ARBA" id="ARBA00023002"/>
    </source>
</evidence>
<evidence type="ECO:0000256" key="2">
    <source>
        <dbReference type="ARBA" id="ARBA00022857"/>
    </source>
</evidence>
<comment type="similarity">
    <text evidence="1">Belongs to the ketopantoate reductase family.</text>
</comment>
<dbReference type="GO" id="GO:0005739">
    <property type="term" value="C:mitochondrion"/>
    <property type="evidence" value="ECO:0007669"/>
    <property type="project" value="TreeGrafter"/>
</dbReference>
<evidence type="ECO:0000259" key="5">
    <source>
        <dbReference type="Pfam" id="PF08546"/>
    </source>
</evidence>
<comment type="caution">
    <text evidence="6">The sequence shown here is derived from an EMBL/GenBank/DDBJ whole genome shotgun (WGS) entry which is preliminary data.</text>
</comment>
<dbReference type="InterPro" id="IPR013328">
    <property type="entry name" value="6PGD_dom2"/>
</dbReference>
<dbReference type="InterPro" id="IPR013752">
    <property type="entry name" value="KPA_reductase"/>
</dbReference>
<dbReference type="SUPFAM" id="SSF48179">
    <property type="entry name" value="6-phosphogluconate dehydrogenase C-terminal domain-like"/>
    <property type="match status" value="2"/>
</dbReference>
<dbReference type="PANTHER" id="PTHR43765:SF2">
    <property type="entry name" value="2-DEHYDROPANTOATE 2-REDUCTASE"/>
    <property type="match status" value="1"/>
</dbReference>
<name>A0AAV0BH25_PHAPC</name>
<accession>A0AAV0BH25</accession>
<dbReference type="AlphaFoldDB" id="A0AAV0BH25"/>
<dbReference type="Pfam" id="PF02558">
    <property type="entry name" value="ApbA"/>
    <property type="match status" value="1"/>
</dbReference>
<dbReference type="EMBL" id="CALTRL010005715">
    <property type="protein sequence ID" value="CAH7685232.1"/>
    <property type="molecule type" value="Genomic_DNA"/>
</dbReference>
<dbReference type="GO" id="GO:0050661">
    <property type="term" value="F:NADP binding"/>
    <property type="evidence" value="ECO:0007669"/>
    <property type="project" value="TreeGrafter"/>
</dbReference>
<organism evidence="6 7">
    <name type="scientific">Phakopsora pachyrhizi</name>
    <name type="common">Asian soybean rust disease fungus</name>
    <dbReference type="NCBI Taxonomy" id="170000"/>
    <lineage>
        <taxon>Eukaryota</taxon>
        <taxon>Fungi</taxon>
        <taxon>Dikarya</taxon>
        <taxon>Basidiomycota</taxon>
        <taxon>Pucciniomycotina</taxon>
        <taxon>Pucciniomycetes</taxon>
        <taxon>Pucciniales</taxon>
        <taxon>Phakopsoraceae</taxon>
        <taxon>Phakopsora</taxon>
    </lineage>
</organism>
<dbReference type="Gene3D" id="1.10.1040.10">
    <property type="entry name" value="N-(1-d-carboxylethyl)-l-norvaline Dehydrogenase, domain 2"/>
    <property type="match status" value="1"/>
</dbReference>
<protein>
    <submittedName>
        <fullName evidence="6">Ketopantoate reductase-like protein</fullName>
    </submittedName>
</protein>
<dbReference type="Proteomes" id="UP001153365">
    <property type="component" value="Unassembled WGS sequence"/>
</dbReference>
<evidence type="ECO:0000256" key="1">
    <source>
        <dbReference type="ARBA" id="ARBA00007870"/>
    </source>
</evidence>
<dbReference type="Gene3D" id="3.40.50.720">
    <property type="entry name" value="NAD(P)-binding Rossmann-like Domain"/>
    <property type="match status" value="1"/>
</dbReference>
<dbReference type="InterPro" id="IPR008927">
    <property type="entry name" value="6-PGluconate_DH-like_C_sf"/>
</dbReference>
<dbReference type="InterPro" id="IPR036291">
    <property type="entry name" value="NAD(P)-bd_dom_sf"/>
</dbReference>
<proteinExistence type="inferred from homology"/>
<dbReference type="SUPFAM" id="SSF51735">
    <property type="entry name" value="NAD(P)-binding Rossmann-fold domains"/>
    <property type="match status" value="1"/>
</dbReference>
<feature type="domain" description="Ketopantoate reductase N-terminal" evidence="4">
    <location>
        <begin position="3"/>
        <end position="142"/>
    </location>
</feature>